<feature type="chain" id="PRO_5044889931" description="Acid phosphatase" evidence="2">
    <location>
        <begin position="20"/>
        <end position="381"/>
    </location>
</feature>
<evidence type="ECO:0000256" key="1">
    <source>
        <dbReference type="ARBA" id="ARBA00005375"/>
    </source>
</evidence>
<dbReference type="Pfam" id="PF00328">
    <property type="entry name" value="His_Phos_2"/>
    <property type="match status" value="1"/>
</dbReference>
<sequence>MLKLACVVLLAVAVAGAPADLLDGTELVLTFLVHRHGDRTPIDGWASYSNNPEKLVELSEPYGYGQLTNFGKRRGYQLGQSIRTRYNGLIAPRYNRSEVYIRSTDSTRAKMTILSALAAIYPPLENIWDDINWTPVPYTTAPPLYDFNLAYANCPAFIENYKKLMVAPSKSMTNTSRKINVLSILSKHSGVDLLQSPGLAYAVYDVYTSQISLGIPVDPEIQAIWPEVEKIAGEAVEVAFGDKNFIALQAGVLLNEFYKAACDIISGVDSTRVRIYSAHDFNVFSLIFVTKIVNKQGVPKYGSAYALELRRVMETDKYVVVPVYLPSPGEDFIHLEVEGCGTVCDYQQFVDITSEYALDEDTWRTKCGWTKDIYIDDSTFA</sequence>
<keyword evidence="2" id="KW-0732">Signal</keyword>
<feature type="signal peptide" evidence="2">
    <location>
        <begin position="1"/>
        <end position="19"/>
    </location>
</feature>
<dbReference type="PANTHER" id="PTHR11567:SF171">
    <property type="entry name" value="ACID PHOSPHATASE FAMILY"/>
    <property type="match status" value="1"/>
</dbReference>
<evidence type="ECO:0008006" key="5">
    <source>
        <dbReference type="Google" id="ProtNLM"/>
    </source>
</evidence>
<dbReference type="Proteomes" id="UP001549921">
    <property type="component" value="Unassembled WGS sequence"/>
</dbReference>
<evidence type="ECO:0000313" key="4">
    <source>
        <dbReference type="Proteomes" id="UP001549921"/>
    </source>
</evidence>
<dbReference type="Gene3D" id="3.40.50.1240">
    <property type="entry name" value="Phosphoglycerate mutase-like"/>
    <property type="match status" value="1"/>
</dbReference>
<accession>A0ABD0SWM2</accession>
<organism evidence="3 4">
    <name type="scientific">Loxostege sticticalis</name>
    <name type="common">Beet webworm moth</name>
    <dbReference type="NCBI Taxonomy" id="481309"/>
    <lineage>
        <taxon>Eukaryota</taxon>
        <taxon>Metazoa</taxon>
        <taxon>Ecdysozoa</taxon>
        <taxon>Arthropoda</taxon>
        <taxon>Hexapoda</taxon>
        <taxon>Insecta</taxon>
        <taxon>Pterygota</taxon>
        <taxon>Neoptera</taxon>
        <taxon>Endopterygota</taxon>
        <taxon>Lepidoptera</taxon>
        <taxon>Glossata</taxon>
        <taxon>Ditrysia</taxon>
        <taxon>Pyraloidea</taxon>
        <taxon>Crambidae</taxon>
        <taxon>Pyraustinae</taxon>
        <taxon>Loxostege</taxon>
    </lineage>
</organism>
<evidence type="ECO:0000313" key="3">
    <source>
        <dbReference type="EMBL" id="KAL0830090.1"/>
    </source>
</evidence>
<name>A0ABD0SWM2_LOXSC</name>
<proteinExistence type="inferred from homology"/>
<dbReference type="EMBL" id="JBEDNZ010000014">
    <property type="protein sequence ID" value="KAL0830090.1"/>
    <property type="molecule type" value="Genomic_DNA"/>
</dbReference>
<dbReference type="AlphaFoldDB" id="A0ABD0SWM2"/>
<protein>
    <recommendedName>
        <fullName evidence="5">Acid phosphatase</fullName>
    </recommendedName>
</protein>
<dbReference type="InterPro" id="IPR029033">
    <property type="entry name" value="His_PPase_superfam"/>
</dbReference>
<dbReference type="PANTHER" id="PTHR11567">
    <property type="entry name" value="ACID PHOSPHATASE-RELATED"/>
    <property type="match status" value="1"/>
</dbReference>
<reference evidence="3 4" key="1">
    <citation type="submission" date="2024-06" db="EMBL/GenBank/DDBJ databases">
        <title>A chromosome-level genome assembly of beet webworm, Loxostege sticticalis.</title>
        <authorList>
            <person name="Zhang Y."/>
        </authorList>
    </citation>
    <scope>NUCLEOTIDE SEQUENCE [LARGE SCALE GENOMIC DNA]</scope>
    <source>
        <strain evidence="3">AQ028</strain>
        <tissue evidence="3">Male pupae</tissue>
    </source>
</reference>
<dbReference type="InterPro" id="IPR000560">
    <property type="entry name" value="His_Pase_clade-2"/>
</dbReference>
<dbReference type="InterPro" id="IPR050645">
    <property type="entry name" value="Histidine_acid_phosphatase"/>
</dbReference>
<comment type="caution">
    <text evidence="3">The sequence shown here is derived from an EMBL/GenBank/DDBJ whole genome shotgun (WGS) entry which is preliminary data.</text>
</comment>
<dbReference type="CDD" id="cd07061">
    <property type="entry name" value="HP_HAP_like"/>
    <property type="match status" value="1"/>
</dbReference>
<dbReference type="GO" id="GO:0016791">
    <property type="term" value="F:phosphatase activity"/>
    <property type="evidence" value="ECO:0007669"/>
    <property type="project" value="UniProtKB-ARBA"/>
</dbReference>
<dbReference type="SUPFAM" id="SSF53254">
    <property type="entry name" value="Phosphoglycerate mutase-like"/>
    <property type="match status" value="1"/>
</dbReference>
<evidence type="ECO:0000256" key="2">
    <source>
        <dbReference type="SAM" id="SignalP"/>
    </source>
</evidence>
<gene>
    <name evidence="3" type="ORF">ABMA28_003547</name>
</gene>
<comment type="similarity">
    <text evidence="1">Belongs to the histidine acid phosphatase family.</text>
</comment>